<reference evidence="5" key="1">
    <citation type="submission" date="2022-06" db="EMBL/GenBank/DDBJ databases">
        <title>Lactococcus from bovine mastitis in China.</title>
        <authorList>
            <person name="Lin Y."/>
            <person name="Han B."/>
        </authorList>
    </citation>
    <scope>NUCLEOTIDE SEQUENCE</scope>
    <source>
        <strain evidence="5">Ningxia-I-26</strain>
    </source>
</reference>
<evidence type="ECO:0000313" key="6">
    <source>
        <dbReference type="Proteomes" id="UP001153199"/>
    </source>
</evidence>
<dbReference type="EMBL" id="JAMWFV010000022">
    <property type="protein sequence ID" value="MDG6146049.1"/>
    <property type="molecule type" value="Genomic_DNA"/>
</dbReference>
<dbReference type="Pfam" id="PF00746">
    <property type="entry name" value="Gram_pos_anchor"/>
    <property type="match status" value="1"/>
</dbReference>
<evidence type="ECO:0000256" key="1">
    <source>
        <dbReference type="ARBA" id="ARBA00022512"/>
    </source>
</evidence>
<dbReference type="NCBIfam" id="TIGR01167">
    <property type="entry name" value="LPXTG_anchor"/>
    <property type="match status" value="1"/>
</dbReference>
<sequence length="120" mass="12915">MKIKYKTLVVLTTLLVTTLYCIGNNQIAYASDGGSMSSQSSIIFDQTYIPTDDIIEDVYVKEDPLIPSGSTSFPVYTGKSTLPKTGETGSQSGQLLGITLLSTSLLLSGLNKTKKENIKN</sequence>
<keyword evidence="3" id="KW-0732">Signal</keyword>
<dbReference type="Proteomes" id="UP001153199">
    <property type="component" value="Unassembled WGS sequence"/>
</dbReference>
<comment type="caution">
    <text evidence="5">The sequence shown here is derived from an EMBL/GenBank/DDBJ whole genome shotgun (WGS) entry which is preliminary data.</text>
</comment>
<keyword evidence="2" id="KW-0964">Secreted</keyword>
<accession>A0A9X4P655</accession>
<name>A0A9X4P655_9LACT</name>
<dbReference type="PROSITE" id="PS50847">
    <property type="entry name" value="GRAM_POS_ANCHORING"/>
    <property type="match status" value="1"/>
</dbReference>
<gene>
    <name evidence="5" type="ORF">NF717_10385</name>
</gene>
<evidence type="ECO:0000256" key="4">
    <source>
        <dbReference type="ARBA" id="ARBA00023088"/>
    </source>
</evidence>
<evidence type="ECO:0000256" key="2">
    <source>
        <dbReference type="ARBA" id="ARBA00022525"/>
    </source>
</evidence>
<evidence type="ECO:0000313" key="5">
    <source>
        <dbReference type="EMBL" id="MDG6146049.1"/>
    </source>
</evidence>
<keyword evidence="1" id="KW-0134">Cell wall</keyword>
<keyword evidence="6" id="KW-1185">Reference proteome</keyword>
<dbReference type="RefSeq" id="WP_253008953.1">
    <property type="nucleotide sequence ID" value="NZ_CP141727.1"/>
</dbReference>
<proteinExistence type="predicted"/>
<dbReference type="AlphaFoldDB" id="A0A9X4P655"/>
<dbReference type="InterPro" id="IPR019931">
    <property type="entry name" value="LPXTG_anchor"/>
</dbReference>
<protein>
    <submittedName>
        <fullName evidence="5">LPXTG cell wall anchor domain-containing protein</fullName>
    </submittedName>
</protein>
<organism evidence="5 6">
    <name type="scientific">Lactococcus formosensis</name>
    <dbReference type="NCBI Taxonomy" id="1281486"/>
    <lineage>
        <taxon>Bacteria</taxon>
        <taxon>Bacillati</taxon>
        <taxon>Bacillota</taxon>
        <taxon>Bacilli</taxon>
        <taxon>Lactobacillales</taxon>
        <taxon>Streptococcaceae</taxon>
        <taxon>Lactococcus</taxon>
    </lineage>
</organism>
<keyword evidence="4" id="KW-0572">Peptidoglycan-anchor</keyword>
<evidence type="ECO:0000256" key="3">
    <source>
        <dbReference type="ARBA" id="ARBA00022729"/>
    </source>
</evidence>